<feature type="signal peptide" evidence="1">
    <location>
        <begin position="1"/>
        <end position="29"/>
    </location>
</feature>
<evidence type="ECO:0000259" key="2">
    <source>
        <dbReference type="Pfam" id="PF03109"/>
    </source>
</evidence>
<keyword evidence="1" id="KW-0732">Signal</keyword>
<feature type="chain" id="PRO_5020025540" description="ABC1 atypical kinase-like domain-containing protein" evidence="1">
    <location>
        <begin position="30"/>
        <end position="522"/>
    </location>
</feature>
<evidence type="ECO:0000313" key="4">
    <source>
        <dbReference type="Proteomes" id="UP000188354"/>
    </source>
</evidence>
<dbReference type="Proteomes" id="UP000188354">
    <property type="component" value="Chromosome LG02"/>
</dbReference>
<dbReference type="InterPro" id="IPR051130">
    <property type="entry name" value="Mito_struct-func_regulator"/>
</dbReference>
<dbReference type="PANTHER" id="PTHR43173:SF28">
    <property type="entry name" value="AARF DOMAIN CONTAINING KINASE 5"/>
    <property type="match status" value="1"/>
</dbReference>
<proteinExistence type="predicted"/>
<evidence type="ECO:0000256" key="1">
    <source>
        <dbReference type="SAM" id="SignalP"/>
    </source>
</evidence>
<feature type="domain" description="ABC1 atypical kinase-like" evidence="2">
    <location>
        <begin position="133"/>
        <end position="192"/>
    </location>
</feature>
<dbReference type="AlphaFoldDB" id="A0A4P1RQD1"/>
<feature type="domain" description="ABC1 atypical kinase-like" evidence="2">
    <location>
        <begin position="193"/>
        <end position="333"/>
    </location>
</feature>
<dbReference type="PANTHER" id="PTHR43173">
    <property type="entry name" value="ABC1 FAMILY PROTEIN"/>
    <property type="match status" value="1"/>
</dbReference>
<dbReference type="Pfam" id="PF03109">
    <property type="entry name" value="ABC1"/>
    <property type="match status" value="2"/>
</dbReference>
<dbReference type="SUPFAM" id="SSF56112">
    <property type="entry name" value="Protein kinase-like (PK-like)"/>
    <property type="match status" value="1"/>
</dbReference>
<keyword evidence="4" id="KW-1185">Reference proteome</keyword>
<gene>
    <name evidence="3" type="ORF">TanjilG_18839</name>
</gene>
<sequence>MTLKPFNFPAKRKTTIFLLTAAATATVAAVSQASNSDDLSPFPDFSAEIHGFVRTARAVSTVASTIVDYELSLRGLHRDSDQYRQTIPQVHLRCAKRFLKLCEANKGFYVKAGQFVASQRVIPKEYSSTLSALQDQVSPLPYNIIKKVLKDNLGPDFTDMFLSVDEQPIAAASIAQVHHAVLKSGHEVAIKLYPQYRFEWLPSAFAESMSSELDFVQEAKNSERAAKNFYNNKMVRVPHVFWELTTRQVLTMQFCSGHKVAKSLMELFAEMIFVHGYIHGDPHPGNILVSPEGCNGFSLVLLDHAVYRELDEEFRKDFCQLWEALILKDSKKTVVLGERFGAGKFARYLPIIFTGTTIESKYALGTSVEEKETMKNELKSLLFEDISSFMESVPPEFIAIMRADGLLRSIIRKMDVSRITRLLTYTKYAVYGRLCPKLDGECKMARTNYYFTVKVAVFSLISTLRYILILIKVSIGTIDGIPWRQKVKNTLNYLSSKISGDFWGLMVHSVFLLLCIRPTALF</sequence>
<evidence type="ECO:0000313" key="3">
    <source>
        <dbReference type="EMBL" id="OIW16124.1"/>
    </source>
</evidence>
<dbReference type="InterPro" id="IPR004147">
    <property type="entry name" value="ABC1_dom"/>
</dbReference>
<dbReference type="InterPro" id="IPR011009">
    <property type="entry name" value="Kinase-like_dom_sf"/>
</dbReference>
<reference evidence="3 4" key="1">
    <citation type="journal article" date="2017" name="Plant Biotechnol. J.">
        <title>A comprehensive draft genome sequence for lupin (Lupinus angustifolius), an emerging health food: insights into plant-microbe interactions and legume evolution.</title>
        <authorList>
            <person name="Hane J.K."/>
            <person name="Ming Y."/>
            <person name="Kamphuis L.G."/>
            <person name="Nelson M.N."/>
            <person name="Garg G."/>
            <person name="Atkins C.A."/>
            <person name="Bayer P.E."/>
            <person name="Bravo A."/>
            <person name="Bringans S."/>
            <person name="Cannon S."/>
            <person name="Edwards D."/>
            <person name="Foley R."/>
            <person name="Gao L.L."/>
            <person name="Harrison M.J."/>
            <person name="Huang W."/>
            <person name="Hurgobin B."/>
            <person name="Li S."/>
            <person name="Liu C.W."/>
            <person name="McGrath A."/>
            <person name="Morahan G."/>
            <person name="Murray J."/>
            <person name="Weller J."/>
            <person name="Jian J."/>
            <person name="Singh K.B."/>
        </authorList>
    </citation>
    <scope>NUCLEOTIDE SEQUENCE [LARGE SCALE GENOMIC DNA]</scope>
    <source>
        <strain evidence="4">cv. Tanjil</strain>
        <tissue evidence="3">Whole plant</tissue>
    </source>
</reference>
<dbReference type="EMBL" id="CM007362">
    <property type="protein sequence ID" value="OIW16124.1"/>
    <property type="molecule type" value="Genomic_DNA"/>
</dbReference>
<dbReference type="STRING" id="3871.A0A4P1RQD1"/>
<accession>A0A4P1RQD1</accession>
<name>A0A4P1RQD1_LUPAN</name>
<protein>
    <recommendedName>
        <fullName evidence="2">ABC1 atypical kinase-like domain-containing protein</fullName>
    </recommendedName>
</protein>
<organism evidence="3 4">
    <name type="scientific">Lupinus angustifolius</name>
    <name type="common">Narrow-leaved blue lupine</name>
    <dbReference type="NCBI Taxonomy" id="3871"/>
    <lineage>
        <taxon>Eukaryota</taxon>
        <taxon>Viridiplantae</taxon>
        <taxon>Streptophyta</taxon>
        <taxon>Embryophyta</taxon>
        <taxon>Tracheophyta</taxon>
        <taxon>Spermatophyta</taxon>
        <taxon>Magnoliopsida</taxon>
        <taxon>eudicotyledons</taxon>
        <taxon>Gunneridae</taxon>
        <taxon>Pentapetalae</taxon>
        <taxon>rosids</taxon>
        <taxon>fabids</taxon>
        <taxon>Fabales</taxon>
        <taxon>Fabaceae</taxon>
        <taxon>Papilionoideae</taxon>
        <taxon>50 kb inversion clade</taxon>
        <taxon>genistoids sensu lato</taxon>
        <taxon>core genistoids</taxon>
        <taxon>Genisteae</taxon>
        <taxon>Lupinus</taxon>
    </lineage>
</organism>
<dbReference type="Gramene" id="OIW16124">
    <property type="protein sequence ID" value="OIW16124"/>
    <property type="gene ID" value="TanjilG_18839"/>
</dbReference>